<accession>A0A7S4PIJ3</accession>
<reference evidence="1" key="1">
    <citation type="submission" date="2021-01" db="EMBL/GenBank/DDBJ databases">
        <authorList>
            <person name="Corre E."/>
            <person name="Pelletier E."/>
            <person name="Niang G."/>
            <person name="Scheremetjew M."/>
            <person name="Finn R."/>
            <person name="Kale V."/>
            <person name="Holt S."/>
            <person name="Cochrane G."/>
            <person name="Meng A."/>
            <person name="Brown T."/>
            <person name="Cohen L."/>
        </authorList>
    </citation>
    <scope>NUCLEOTIDE SEQUENCE</scope>
    <source>
        <strain evidence="1">SoJaBio B1-5/56/2</strain>
    </source>
</reference>
<evidence type="ECO:0000313" key="1">
    <source>
        <dbReference type="EMBL" id="CAE2336274.1"/>
    </source>
</evidence>
<sequence>MAFARITCELYMHTLKRTSEFANDQLYGEGNAYDIDTNFSLSVCHIKNLREIGNDVILGESVLEGVWPVLRPERCEVALEHRTYMMLSMPQYVKDPYFKYVFLLACKCASATRTELEFERTKVGCIASALTLLRRSHAIPPDTTRRFDSLLDAITRVCECDMGEVDSILRAASTSGQEADRKLTGKHKAEALENSWSNDLRRVCKRFHERIPKIEKLRADINEESSTLGDEAVEELRRYACEKTRSN</sequence>
<gene>
    <name evidence="1" type="ORF">NAES01612_LOCUS24289</name>
</gene>
<dbReference type="EMBL" id="HBKR01037157">
    <property type="protein sequence ID" value="CAE2336274.1"/>
    <property type="molecule type" value="Transcribed_RNA"/>
</dbReference>
<proteinExistence type="predicted"/>
<dbReference type="AlphaFoldDB" id="A0A7S4PIJ3"/>
<name>A0A7S4PIJ3_9EUKA</name>
<organism evidence="1">
    <name type="scientific">Paramoeba aestuarina</name>
    <dbReference type="NCBI Taxonomy" id="180227"/>
    <lineage>
        <taxon>Eukaryota</taxon>
        <taxon>Amoebozoa</taxon>
        <taxon>Discosea</taxon>
        <taxon>Flabellinia</taxon>
        <taxon>Dactylopodida</taxon>
        <taxon>Paramoebidae</taxon>
        <taxon>Paramoeba</taxon>
    </lineage>
</organism>
<protein>
    <submittedName>
        <fullName evidence="1">Uncharacterized protein</fullName>
    </submittedName>
</protein>